<feature type="compositionally biased region" description="Polar residues" evidence="1">
    <location>
        <begin position="156"/>
        <end position="167"/>
    </location>
</feature>
<accession>A0A6A6IBM3</accession>
<evidence type="ECO:0000313" key="2">
    <source>
        <dbReference type="EMBL" id="KAF2247322.1"/>
    </source>
</evidence>
<gene>
    <name evidence="2" type="ORF">BU26DRAFT_566308</name>
</gene>
<name>A0A6A6IBM3_9PLEO</name>
<proteinExistence type="predicted"/>
<sequence>MSLSFVAPNEQKGTLQKRHLLLQVLCGTLRYQPWSRLASAAASNCTGYAAANGTQETTRSTGDVPLGTSACIAATYKLGIYVSQWGQIGDLDIRWFSTVMSRLIPPQFGKFGYTFWIPSQVEPTVAIIGCALPALRTPIADSFSRMSSALSSFTSGKTSYTTSVSKDGSSRQHSQKKYLKMGGGASTATSQLRFELEHLESRG</sequence>
<dbReference type="Proteomes" id="UP000800094">
    <property type="component" value="Unassembled WGS sequence"/>
</dbReference>
<dbReference type="RefSeq" id="XP_033682326.1">
    <property type="nucleotide sequence ID" value="XM_033833505.1"/>
</dbReference>
<protein>
    <submittedName>
        <fullName evidence="2">Uncharacterized protein</fullName>
    </submittedName>
</protein>
<dbReference type="EMBL" id="ML987197">
    <property type="protein sequence ID" value="KAF2247322.1"/>
    <property type="molecule type" value="Genomic_DNA"/>
</dbReference>
<dbReference type="GeneID" id="54586835"/>
<organism evidence="2 3">
    <name type="scientific">Trematosphaeria pertusa</name>
    <dbReference type="NCBI Taxonomy" id="390896"/>
    <lineage>
        <taxon>Eukaryota</taxon>
        <taxon>Fungi</taxon>
        <taxon>Dikarya</taxon>
        <taxon>Ascomycota</taxon>
        <taxon>Pezizomycotina</taxon>
        <taxon>Dothideomycetes</taxon>
        <taxon>Pleosporomycetidae</taxon>
        <taxon>Pleosporales</taxon>
        <taxon>Massarineae</taxon>
        <taxon>Trematosphaeriaceae</taxon>
        <taxon>Trematosphaeria</taxon>
    </lineage>
</organism>
<dbReference type="OrthoDB" id="3934549at2759"/>
<keyword evidence="3" id="KW-1185">Reference proteome</keyword>
<reference evidence="2" key="1">
    <citation type="journal article" date="2020" name="Stud. Mycol.">
        <title>101 Dothideomycetes genomes: a test case for predicting lifestyles and emergence of pathogens.</title>
        <authorList>
            <person name="Haridas S."/>
            <person name="Albert R."/>
            <person name="Binder M."/>
            <person name="Bloem J."/>
            <person name="Labutti K."/>
            <person name="Salamov A."/>
            <person name="Andreopoulos B."/>
            <person name="Baker S."/>
            <person name="Barry K."/>
            <person name="Bills G."/>
            <person name="Bluhm B."/>
            <person name="Cannon C."/>
            <person name="Castanera R."/>
            <person name="Culley D."/>
            <person name="Daum C."/>
            <person name="Ezra D."/>
            <person name="Gonzalez J."/>
            <person name="Henrissat B."/>
            <person name="Kuo A."/>
            <person name="Liang C."/>
            <person name="Lipzen A."/>
            <person name="Lutzoni F."/>
            <person name="Magnuson J."/>
            <person name="Mondo S."/>
            <person name="Nolan M."/>
            <person name="Ohm R."/>
            <person name="Pangilinan J."/>
            <person name="Park H.-J."/>
            <person name="Ramirez L."/>
            <person name="Alfaro M."/>
            <person name="Sun H."/>
            <person name="Tritt A."/>
            <person name="Yoshinaga Y."/>
            <person name="Zwiers L.-H."/>
            <person name="Turgeon B."/>
            <person name="Goodwin S."/>
            <person name="Spatafora J."/>
            <person name="Crous P."/>
            <person name="Grigoriev I."/>
        </authorList>
    </citation>
    <scope>NUCLEOTIDE SEQUENCE</scope>
    <source>
        <strain evidence="2">CBS 122368</strain>
    </source>
</reference>
<feature type="region of interest" description="Disordered" evidence="1">
    <location>
        <begin position="153"/>
        <end position="186"/>
    </location>
</feature>
<dbReference type="AlphaFoldDB" id="A0A6A6IBM3"/>
<evidence type="ECO:0000256" key="1">
    <source>
        <dbReference type="SAM" id="MobiDB-lite"/>
    </source>
</evidence>
<evidence type="ECO:0000313" key="3">
    <source>
        <dbReference type="Proteomes" id="UP000800094"/>
    </source>
</evidence>